<evidence type="ECO:0000259" key="7">
    <source>
        <dbReference type="Pfam" id="PF08548"/>
    </source>
</evidence>
<evidence type="ECO:0000256" key="3">
    <source>
        <dbReference type="ARBA" id="ARBA00022525"/>
    </source>
</evidence>
<dbReference type="InterPro" id="IPR001343">
    <property type="entry name" value="Hemolysn_Ca-bd"/>
</dbReference>
<accession>A0A318U4E1</accession>
<dbReference type="Proteomes" id="UP000247727">
    <property type="component" value="Unassembled WGS sequence"/>
</dbReference>
<dbReference type="Pfam" id="PF00353">
    <property type="entry name" value="HemolysinCabind"/>
    <property type="match status" value="1"/>
</dbReference>
<evidence type="ECO:0000256" key="2">
    <source>
        <dbReference type="ARBA" id="ARBA00004613"/>
    </source>
</evidence>
<dbReference type="RefSeq" id="WP_110804386.1">
    <property type="nucleotide sequence ID" value="NZ_QJTK01000002.1"/>
</dbReference>
<evidence type="ECO:0000259" key="6">
    <source>
        <dbReference type="Pfam" id="PF03537"/>
    </source>
</evidence>
<reference evidence="8 9" key="1">
    <citation type="submission" date="2018-06" db="EMBL/GenBank/DDBJ databases">
        <title>Genomic Encyclopedia of Type Strains, Phase III (KMG-III): the genomes of soil and plant-associated and newly described type strains.</title>
        <authorList>
            <person name="Whitman W."/>
        </authorList>
    </citation>
    <scope>NUCLEOTIDE SEQUENCE [LARGE SCALE GENOMIC DNA]</scope>
    <source>
        <strain evidence="8 9">JA737</strain>
    </source>
</reference>
<dbReference type="PANTHER" id="PTHR38340:SF1">
    <property type="entry name" value="S-LAYER PROTEIN"/>
    <property type="match status" value="1"/>
</dbReference>
<evidence type="ECO:0000313" key="8">
    <source>
        <dbReference type="EMBL" id="PYF11775.1"/>
    </source>
</evidence>
<comment type="cofactor">
    <cofactor evidence="1">
        <name>Ca(2+)</name>
        <dbReference type="ChEBI" id="CHEBI:29108"/>
    </cofactor>
</comment>
<dbReference type="InterPro" id="IPR017853">
    <property type="entry name" value="GH"/>
</dbReference>
<dbReference type="OrthoDB" id="9342475at2"/>
<dbReference type="InterPro" id="IPR004352">
    <property type="entry name" value="GH114_TIM-barrel"/>
</dbReference>
<evidence type="ECO:0000256" key="4">
    <source>
        <dbReference type="ARBA" id="ARBA00022737"/>
    </source>
</evidence>
<feature type="domain" description="Peptidase M10 serralysin C-terminal" evidence="7">
    <location>
        <begin position="316"/>
        <end position="463"/>
    </location>
</feature>
<dbReference type="Gene3D" id="2.150.10.10">
    <property type="entry name" value="Serralysin-like metalloprotease, C-terminal"/>
    <property type="match status" value="1"/>
</dbReference>
<dbReference type="PRINTS" id="PR00313">
    <property type="entry name" value="CABNDNGRPT"/>
</dbReference>
<dbReference type="InterPro" id="IPR013858">
    <property type="entry name" value="Peptidase_M10B_C"/>
</dbReference>
<dbReference type="SUPFAM" id="SSF51445">
    <property type="entry name" value="(Trans)glycosidases"/>
    <property type="match status" value="1"/>
</dbReference>
<evidence type="ECO:0000256" key="1">
    <source>
        <dbReference type="ARBA" id="ARBA00001913"/>
    </source>
</evidence>
<dbReference type="InterPro" id="IPR050557">
    <property type="entry name" value="RTX_toxin/Mannuronan_C5-epim"/>
</dbReference>
<dbReference type="Pfam" id="PF03537">
    <property type="entry name" value="Glyco_hydro_114"/>
    <property type="match status" value="1"/>
</dbReference>
<comment type="caution">
    <text evidence="8">The sequence shown here is derived from an EMBL/GenBank/DDBJ whole genome shotgun (WGS) entry which is preliminary data.</text>
</comment>
<keyword evidence="4" id="KW-0677">Repeat</keyword>
<feature type="region of interest" description="Disordered" evidence="5">
    <location>
        <begin position="74"/>
        <end position="96"/>
    </location>
</feature>
<dbReference type="InterPro" id="IPR018511">
    <property type="entry name" value="Hemolysin-typ_Ca-bd_CS"/>
</dbReference>
<name>A0A318U4E1_9RHOB</name>
<organism evidence="8 9">
    <name type="scientific">Rhodobacter viridis</name>
    <dbReference type="NCBI Taxonomy" id="1054202"/>
    <lineage>
        <taxon>Bacteria</taxon>
        <taxon>Pseudomonadati</taxon>
        <taxon>Pseudomonadota</taxon>
        <taxon>Alphaproteobacteria</taxon>
        <taxon>Rhodobacterales</taxon>
        <taxon>Rhodobacter group</taxon>
        <taxon>Rhodobacter</taxon>
    </lineage>
</organism>
<gene>
    <name evidence="8" type="ORF">C8J30_10285</name>
</gene>
<dbReference type="GO" id="GO:0005615">
    <property type="term" value="C:extracellular space"/>
    <property type="evidence" value="ECO:0007669"/>
    <property type="project" value="InterPro"/>
</dbReference>
<keyword evidence="9" id="KW-1185">Reference proteome</keyword>
<dbReference type="SUPFAM" id="SSF51120">
    <property type="entry name" value="beta-Roll"/>
    <property type="match status" value="1"/>
</dbReference>
<feature type="domain" description="Glycoside-hydrolase family GH114 TIM-barrel" evidence="6">
    <location>
        <begin position="23"/>
        <end position="266"/>
    </location>
</feature>
<dbReference type="Pfam" id="PF08548">
    <property type="entry name" value="Peptidase_M10_C"/>
    <property type="match status" value="1"/>
</dbReference>
<dbReference type="EMBL" id="QJTK01000002">
    <property type="protein sequence ID" value="PYF11775.1"/>
    <property type="molecule type" value="Genomic_DNA"/>
</dbReference>
<sequence>MPISAYALQYSDVDVAQVIASGVDLFITEGGAETNFAASAITEAELAQMQAAGVRVVAYVNLAVTDSGRPYWDPAWTDTGTDTGTPTGAAPDWLRDQPPNPWGYVVDFTDPDWQQIVIAQAVDLVTQGFDGVFLDDLAQYFVTGATGLTISEQASAMMTLVSEVTEAIRAVNPEAMVVVNGTPYVVSDAVGGSASAVSTAFLADIDAMLFETYWGISNTEAAAIAYAQAVIGPHAQMLALDYGGTALQNALVAAYASTHGFLPYLAADASYSGPGAIALPGAGNDSGLGTNLADTLAMGAGDDSLDGRGGNDRLSGESGNDSLTGGAGNDRLLGGTGNDLLIGSAGADVLTGGAGADRLRGGAGADTFVFQSAASSTATSRDTILDFTAGQDRIDLRQIDADTTETGLQAFTFIGTAAFDHVAGELHLVQRSGFALIEADLNGDGRADLSIRVNGELPGAGDFL</sequence>
<feature type="compositionally biased region" description="Basic and acidic residues" evidence="5">
    <location>
        <begin position="305"/>
        <end position="315"/>
    </location>
</feature>
<evidence type="ECO:0000256" key="5">
    <source>
        <dbReference type="SAM" id="MobiDB-lite"/>
    </source>
</evidence>
<feature type="region of interest" description="Disordered" evidence="5">
    <location>
        <begin position="304"/>
        <end position="329"/>
    </location>
</feature>
<dbReference type="Gene3D" id="3.20.20.70">
    <property type="entry name" value="Aldolase class I"/>
    <property type="match status" value="1"/>
</dbReference>
<feature type="compositionally biased region" description="Low complexity" evidence="5">
    <location>
        <begin position="74"/>
        <end position="91"/>
    </location>
</feature>
<keyword evidence="3" id="KW-0964">Secreted</keyword>
<dbReference type="AlphaFoldDB" id="A0A318U4E1"/>
<dbReference type="GO" id="GO:0005509">
    <property type="term" value="F:calcium ion binding"/>
    <property type="evidence" value="ECO:0007669"/>
    <property type="project" value="InterPro"/>
</dbReference>
<proteinExistence type="predicted"/>
<dbReference type="PANTHER" id="PTHR38340">
    <property type="entry name" value="S-LAYER PROTEIN"/>
    <property type="match status" value="1"/>
</dbReference>
<protein>
    <submittedName>
        <fullName evidence="8">Uncharacterized protein (TIGR01370 family)</fullName>
    </submittedName>
</protein>
<dbReference type="InterPro" id="IPR013785">
    <property type="entry name" value="Aldolase_TIM"/>
</dbReference>
<dbReference type="InterPro" id="IPR011049">
    <property type="entry name" value="Serralysin-like_metalloprot_C"/>
</dbReference>
<comment type="subcellular location">
    <subcellularLocation>
        <location evidence="2">Secreted</location>
    </subcellularLocation>
</comment>
<evidence type="ECO:0000313" key="9">
    <source>
        <dbReference type="Proteomes" id="UP000247727"/>
    </source>
</evidence>
<dbReference type="PROSITE" id="PS00330">
    <property type="entry name" value="HEMOLYSIN_CALCIUM"/>
    <property type="match status" value="2"/>
</dbReference>